<feature type="transmembrane region" description="Helical" evidence="6">
    <location>
        <begin position="325"/>
        <end position="347"/>
    </location>
</feature>
<protein>
    <submittedName>
        <fullName evidence="7">Zinc transporter ZupT</fullName>
    </submittedName>
</protein>
<dbReference type="InterPro" id="IPR003689">
    <property type="entry name" value="ZIP"/>
</dbReference>
<evidence type="ECO:0000256" key="3">
    <source>
        <dbReference type="ARBA" id="ARBA00022989"/>
    </source>
</evidence>
<dbReference type="Pfam" id="PF02535">
    <property type="entry name" value="Zip"/>
    <property type="match status" value="1"/>
</dbReference>
<keyword evidence="8" id="KW-1185">Reference proteome</keyword>
<dbReference type="PANTHER" id="PTHR11040">
    <property type="entry name" value="ZINC/IRON TRANSPORTER"/>
    <property type="match status" value="1"/>
</dbReference>
<feature type="transmembrane region" description="Helical" evidence="6">
    <location>
        <begin position="359"/>
        <end position="378"/>
    </location>
</feature>
<evidence type="ECO:0000256" key="1">
    <source>
        <dbReference type="ARBA" id="ARBA00004141"/>
    </source>
</evidence>
<dbReference type="GO" id="GO:0005385">
    <property type="term" value="F:zinc ion transmembrane transporter activity"/>
    <property type="evidence" value="ECO:0007669"/>
    <property type="project" value="TreeGrafter"/>
</dbReference>
<feature type="transmembrane region" description="Helical" evidence="6">
    <location>
        <begin position="298"/>
        <end position="319"/>
    </location>
</feature>
<feature type="compositionally biased region" description="Basic and acidic residues" evidence="5">
    <location>
        <begin position="191"/>
        <end position="207"/>
    </location>
</feature>
<evidence type="ECO:0000256" key="5">
    <source>
        <dbReference type="SAM" id="MobiDB-lite"/>
    </source>
</evidence>
<dbReference type="AlphaFoldDB" id="A0A517Z6B6"/>
<comment type="subcellular location">
    <subcellularLocation>
        <location evidence="1">Membrane</location>
        <topology evidence="1">Multi-pass membrane protein</topology>
    </subcellularLocation>
</comment>
<feature type="transmembrane region" description="Helical" evidence="6">
    <location>
        <begin position="122"/>
        <end position="141"/>
    </location>
</feature>
<evidence type="ECO:0000256" key="6">
    <source>
        <dbReference type="SAM" id="Phobius"/>
    </source>
</evidence>
<evidence type="ECO:0000256" key="2">
    <source>
        <dbReference type="ARBA" id="ARBA00022692"/>
    </source>
</evidence>
<feature type="transmembrane region" description="Helical" evidence="6">
    <location>
        <begin position="258"/>
        <end position="277"/>
    </location>
</feature>
<keyword evidence="2 6" id="KW-0812">Transmembrane</keyword>
<reference evidence="7 8" key="1">
    <citation type="submission" date="2019-02" db="EMBL/GenBank/DDBJ databases">
        <title>Deep-cultivation of Planctomycetes and their phenomic and genomic characterization uncovers novel biology.</title>
        <authorList>
            <person name="Wiegand S."/>
            <person name="Jogler M."/>
            <person name="Boedeker C."/>
            <person name="Pinto D."/>
            <person name="Vollmers J."/>
            <person name="Rivas-Marin E."/>
            <person name="Kohn T."/>
            <person name="Peeters S.H."/>
            <person name="Heuer A."/>
            <person name="Rast P."/>
            <person name="Oberbeckmann S."/>
            <person name="Bunk B."/>
            <person name="Jeske O."/>
            <person name="Meyerdierks A."/>
            <person name="Storesund J.E."/>
            <person name="Kallscheuer N."/>
            <person name="Luecker S."/>
            <person name="Lage O.M."/>
            <person name="Pohl T."/>
            <person name="Merkel B.J."/>
            <person name="Hornburger P."/>
            <person name="Mueller R.-W."/>
            <person name="Bruemmer F."/>
            <person name="Labrenz M."/>
            <person name="Spormann A.M."/>
            <person name="Op den Camp H."/>
            <person name="Overmann J."/>
            <person name="Amann R."/>
            <person name="Jetten M.S.M."/>
            <person name="Mascher T."/>
            <person name="Medema M.H."/>
            <person name="Devos D.P."/>
            <person name="Kaster A.-K."/>
            <person name="Ovreas L."/>
            <person name="Rohde M."/>
            <person name="Galperin M.Y."/>
            <person name="Jogler C."/>
        </authorList>
    </citation>
    <scope>NUCLEOTIDE SEQUENCE [LARGE SCALE GENOMIC DNA]</scope>
    <source>
        <strain evidence="7 8">Mal4</strain>
    </source>
</reference>
<accession>A0A517Z6B6</accession>
<evidence type="ECO:0000313" key="7">
    <source>
        <dbReference type="EMBL" id="QDU38038.1"/>
    </source>
</evidence>
<feature type="transmembrane region" description="Helical" evidence="6">
    <location>
        <begin position="153"/>
        <end position="173"/>
    </location>
</feature>
<feature type="transmembrane region" description="Helical" evidence="6">
    <location>
        <begin position="90"/>
        <end position="110"/>
    </location>
</feature>
<name>A0A517Z6B6_9PLAN</name>
<organism evidence="7 8">
    <name type="scientific">Maioricimonas rarisocia</name>
    <dbReference type="NCBI Taxonomy" id="2528026"/>
    <lineage>
        <taxon>Bacteria</taxon>
        <taxon>Pseudomonadati</taxon>
        <taxon>Planctomycetota</taxon>
        <taxon>Planctomycetia</taxon>
        <taxon>Planctomycetales</taxon>
        <taxon>Planctomycetaceae</taxon>
        <taxon>Maioricimonas</taxon>
    </lineage>
</organism>
<proteinExistence type="predicted"/>
<dbReference type="Proteomes" id="UP000320496">
    <property type="component" value="Chromosome"/>
</dbReference>
<keyword evidence="3 6" id="KW-1133">Transmembrane helix</keyword>
<dbReference type="PANTHER" id="PTHR11040:SF44">
    <property type="entry name" value="PROTEIN ZNTC-RELATED"/>
    <property type="match status" value="1"/>
</dbReference>
<dbReference type="GO" id="GO:0016020">
    <property type="term" value="C:membrane"/>
    <property type="evidence" value="ECO:0007669"/>
    <property type="project" value="UniProtKB-SubCell"/>
</dbReference>
<evidence type="ECO:0000313" key="8">
    <source>
        <dbReference type="Proteomes" id="UP000320496"/>
    </source>
</evidence>
<dbReference type="RefSeq" id="WP_231746774.1">
    <property type="nucleotide sequence ID" value="NZ_CP036275.1"/>
</dbReference>
<keyword evidence="4 6" id="KW-0472">Membrane</keyword>
<feature type="region of interest" description="Disordered" evidence="5">
    <location>
        <begin position="187"/>
        <end position="218"/>
    </location>
</feature>
<sequence length="402" mass="42181">MDLALTPSSPKLFHANRMRATAPSRTGWYRRCVQASVAVLSLVAAFGGPVSAAPAPSAEPPALTFVVARGDDVAAHDHGATTLADSSVPVLLAVYCVLIVAGSLAGGTLPSIVRLTHTRMQLLISLIGGLMLGIGIFHMLPHALVELSHDPNYGVNTVSWSVMAGIVVTFLLLRAFHFHQHGPADFGPSETAHDHDCDHEHDHDGGHHGHAHHHGGHGDDAHAHPLGWVGVFLGLAIHTLIDGLALGASVAAESAHHTGLALAGFGTFLAILLHKPLDAISITSLMMAGGWSTGWKRVVNAAFALMCPLGAALFVYGVSMSSDRTLLVGCALAFAAGVFICLALSDLLPEMEFHSHHRVPLTLMLLAGIGMAWLIGLLEPEHAHSVAPPPSAVSHPEEHHVH</sequence>
<evidence type="ECO:0000256" key="4">
    <source>
        <dbReference type="ARBA" id="ARBA00023136"/>
    </source>
</evidence>
<dbReference type="KEGG" id="mri:Mal4_23580"/>
<gene>
    <name evidence="7" type="ORF">Mal4_23580</name>
</gene>
<dbReference type="EMBL" id="CP036275">
    <property type="protein sequence ID" value="QDU38038.1"/>
    <property type="molecule type" value="Genomic_DNA"/>
</dbReference>
<feature type="transmembrane region" description="Helical" evidence="6">
    <location>
        <begin position="226"/>
        <end position="252"/>
    </location>
</feature>